<dbReference type="Pfam" id="PF09709">
    <property type="entry name" value="Cas_Csd1"/>
    <property type="match status" value="1"/>
</dbReference>
<name>A0A7G9GGL3_9FIRM</name>
<accession>A0A7G9GGL3</accession>
<organism evidence="1 2">
    <name type="scientific">Wansuia hejianensis</name>
    <dbReference type="NCBI Taxonomy" id="2763667"/>
    <lineage>
        <taxon>Bacteria</taxon>
        <taxon>Bacillati</taxon>
        <taxon>Bacillota</taxon>
        <taxon>Clostridia</taxon>
        <taxon>Lachnospirales</taxon>
        <taxon>Lachnospiraceae</taxon>
        <taxon>Wansuia</taxon>
    </lineage>
</organism>
<dbReference type="AlphaFoldDB" id="A0A7G9GGL3"/>
<proteinExistence type="predicted"/>
<sequence length="649" mass="75396">MSWADELCELYEKNKHHAGVMEYKPVNTKKGVEMIPYVLLPPFHTTVTAQITVTIDEHGNFLQAEPVDNGDKLTIIPVTEKSGSRTASKEPHPFCDNLKYVAGDYVKYSDEDSTGDAAYYELYIQALEKWHTSLYTHKKVDALYLYLEKGCLIRDLAAAHVLKLDENGKLSKNEKIQNIPQSKAFVRFRIMETFSDVTSVAAGQYRSECWVDQTLQNSFIEYYRSLADSKGICYLSGHEEQISYLHSKKIRNEGDGAKLISCNDSENFTYRGHFSTKEQAFAIGNETSQKVHNALKWIIRKQGYSHDTLTIVTWETNLLPMPQWDKDTDEICSDYDGFEEEDDEAVTNARAAQKFYQALDGYGRKLEGMSRMILMAFDAATTGRLALVEYKALESTRYLENIKFWHTECQWVHHKRYKKAGPDFWGMVGIRDIADILYGTESNGMLTILDRSSKRMYANISKQLLPCIWDRSNVPPYLMNLAVSKASSPVSYKESYNWERVLTLACSLIKKHRHEKNHEEVWTVALDKDCRDRNYLYGRLLAVADRVEYRTFDPEKDDSRTTNARRYMTAFSQRPYETWKVIEENLPPYYNKLKRSERLHYQRLMDEICQLFDVKSFSDNSRLDPLYLLGFHSQSHELKEYKNTKSEED</sequence>
<reference evidence="1 2" key="1">
    <citation type="submission" date="2020-08" db="EMBL/GenBank/DDBJ databases">
        <authorList>
            <person name="Liu C."/>
            <person name="Sun Q."/>
        </authorList>
    </citation>
    <scope>NUCLEOTIDE SEQUENCE [LARGE SCALE GENOMIC DNA]</scope>
    <source>
        <strain evidence="1 2">NSJ-29</strain>
    </source>
</reference>
<dbReference type="Proteomes" id="UP000515860">
    <property type="component" value="Chromosome"/>
</dbReference>
<dbReference type="NCBIfam" id="TIGR01863">
    <property type="entry name" value="cas_Csd1"/>
    <property type="match status" value="1"/>
</dbReference>
<gene>
    <name evidence="1" type="primary">cas8c</name>
    <name evidence="1" type="ORF">H9Q79_06620</name>
</gene>
<evidence type="ECO:0000313" key="2">
    <source>
        <dbReference type="Proteomes" id="UP000515860"/>
    </source>
</evidence>
<keyword evidence="2" id="KW-1185">Reference proteome</keyword>
<dbReference type="InterPro" id="IPR010144">
    <property type="entry name" value="CRISPR-assoc_prot_Csd1-typ"/>
</dbReference>
<protein>
    <submittedName>
        <fullName evidence="1">Type I-C CRISPR-associated protein Cas8c/Csd1</fullName>
    </submittedName>
</protein>
<dbReference type="KEGG" id="whj:H9Q79_06620"/>
<dbReference type="RefSeq" id="WP_249329477.1">
    <property type="nucleotide sequence ID" value="NZ_CP060635.1"/>
</dbReference>
<dbReference type="EMBL" id="CP060635">
    <property type="protein sequence ID" value="QNM09945.1"/>
    <property type="molecule type" value="Genomic_DNA"/>
</dbReference>
<evidence type="ECO:0000313" key="1">
    <source>
        <dbReference type="EMBL" id="QNM09945.1"/>
    </source>
</evidence>